<dbReference type="PANTHER" id="PTHR21516:SF4">
    <property type="entry name" value="AAA_LID_7 DOMAIN-CONTAINING PROTEIN-RELATED"/>
    <property type="match status" value="1"/>
</dbReference>
<evidence type="ECO:0000313" key="1">
    <source>
        <dbReference type="EMBL" id="EFP07213.1"/>
    </source>
</evidence>
<organism evidence="2">
    <name type="scientific">Caenorhabditis remanei</name>
    <name type="common">Caenorhabditis vulgaris</name>
    <dbReference type="NCBI Taxonomy" id="31234"/>
    <lineage>
        <taxon>Eukaryota</taxon>
        <taxon>Metazoa</taxon>
        <taxon>Ecdysozoa</taxon>
        <taxon>Nematoda</taxon>
        <taxon>Chromadorea</taxon>
        <taxon>Rhabditida</taxon>
        <taxon>Rhabditina</taxon>
        <taxon>Rhabditomorpha</taxon>
        <taxon>Rhabditoidea</taxon>
        <taxon>Rhabditidae</taxon>
        <taxon>Peloderinae</taxon>
        <taxon>Caenorhabditis</taxon>
    </lineage>
</organism>
<dbReference type="PANTHER" id="PTHR21516">
    <property type="entry name" value="AAA_LID_7 DOMAIN-CONTAINING PROTEIN-RELATED-RELATED"/>
    <property type="match status" value="1"/>
</dbReference>
<name>E3MR11_CAERE</name>
<proteinExistence type="predicted"/>
<dbReference type="EMBL" id="DS268468">
    <property type="protein sequence ID" value="EFP07213.1"/>
    <property type="molecule type" value="Genomic_DNA"/>
</dbReference>
<dbReference type="Proteomes" id="UP000008281">
    <property type="component" value="Unassembled WGS sequence"/>
</dbReference>
<dbReference type="InParanoid" id="E3MR11"/>
<accession>E3MR11</accession>
<dbReference type="Gene3D" id="1.20.120.330">
    <property type="entry name" value="Nucleotidyltransferases domain 2"/>
    <property type="match status" value="1"/>
</dbReference>
<dbReference type="STRING" id="31234.E3MR11"/>
<dbReference type="AlphaFoldDB" id="E3MR11"/>
<dbReference type="HOGENOM" id="CLU_1361558_0_0_1"/>
<evidence type="ECO:0000313" key="2">
    <source>
        <dbReference type="Proteomes" id="UP000008281"/>
    </source>
</evidence>
<dbReference type="FunCoup" id="E3MR11">
    <property type="interactions" value="418"/>
</dbReference>
<gene>
    <name evidence="1" type="ORF">CRE_13448</name>
</gene>
<keyword evidence="2" id="KW-1185">Reference proteome</keyword>
<dbReference type="OrthoDB" id="5860500at2759"/>
<protein>
    <submittedName>
        <fullName evidence="1">Uncharacterized protein</fullName>
    </submittedName>
</protein>
<dbReference type="OMA" id="LIDSICC"/>
<sequence length="201" mass="23013">MTKKITIDGREISVQEEDFDYFVDHFERQGCQVDDLSGWQTKTTHEQYDFEGFLNKALEYSNKAPPDVTQFSEKSWGAAALCVKEFFLKHYGILIKSHSAKAKLIDSICCGLPVKEAIDVKNVWIRAEKSHCNFYDMNFVPETDRHSLVDAIKRMSGLIQKADVKVVEADLNSSTIVSFRKVPKDTIKIGKQAYDYNQIVF</sequence>
<dbReference type="eggNOG" id="KOG1001">
    <property type="taxonomic scope" value="Eukaryota"/>
</dbReference>
<reference evidence="1" key="1">
    <citation type="submission" date="2007-07" db="EMBL/GenBank/DDBJ databases">
        <title>PCAP assembly of the Caenorhabditis remanei genome.</title>
        <authorList>
            <consortium name="The Caenorhabditis remanei Sequencing Consortium"/>
            <person name="Wilson R.K."/>
        </authorList>
    </citation>
    <scope>NUCLEOTIDE SEQUENCE [LARGE SCALE GENOMIC DNA]</scope>
    <source>
        <strain evidence="1">PB4641</strain>
    </source>
</reference>